<dbReference type="EMBL" id="BNCP01000020">
    <property type="protein sequence ID" value="GIL80882.1"/>
    <property type="molecule type" value="Genomic_DNA"/>
</dbReference>
<sequence>MVLPGLPGPPARDAYPGAADLVATATTAAFAAKPVVADVAAAAGGQSGGSASGVPGRHGAVAIAVSACYGETHEHVLHGDQPRDNQVRPSVLAGGHGPSLRLSDHRVRAPQWDPRVVVAAVDLWSVAAVAVVEGLAVNTCVNDTNLQMLVAATALLRTILL</sequence>
<protein>
    <submittedName>
        <fullName evidence="1">Uncharacterized protein</fullName>
    </submittedName>
</protein>
<comment type="caution">
    <text evidence="1">The sequence shown here is derived from an EMBL/GenBank/DDBJ whole genome shotgun (WGS) entry which is preliminary data.</text>
</comment>
<reference evidence="1" key="1">
    <citation type="journal article" date="2021" name="Proc. Natl. Acad. Sci. U.S.A.">
        <title>Three genomes in the algal genus Volvox reveal the fate of a haploid sex-determining region after a transition to homothallism.</title>
        <authorList>
            <person name="Yamamoto K."/>
            <person name="Hamaji T."/>
            <person name="Kawai-Toyooka H."/>
            <person name="Matsuzaki R."/>
            <person name="Takahashi F."/>
            <person name="Nishimura Y."/>
            <person name="Kawachi M."/>
            <person name="Noguchi H."/>
            <person name="Minakuchi Y."/>
            <person name="Umen J.G."/>
            <person name="Toyoda A."/>
            <person name="Nozaki H."/>
        </authorList>
    </citation>
    <scope>NUCLEOTIDE SEQUENCE</scope>
    <source>
        <strain evidence="1">NIES-3786</strain>
    </source>
</reference>
<evidence type="ECO:0000313" key="1">
    <source>
        <dbReference type="EMBL" id="GIL80882.1"/>
    </source>
</evidence>
<organism evidence="1 2">
    <name type="scientific">Volvox reticuliferus</name>
    <dbReference type="NCBI Taxonomy" id="1737510"/>
    <lineage>
        <taxon>Eukaryota</taxon>
        <taxon>Viridiplantae</taxon>
        <taxon>Chlorophyta</taxon>
        <taxon>core chlorophytes</taxon>
        <taxon>Chlorophyceae</taxon>
        <taxon>CS clade</taxon>
        <taxon>Chlamydomonadales</taxon>
        <taxon>Volvocaceae</taxon>
        <taxon>Volvox</taxon>
    </lineage>
</organism>
<evidence type="ECO:0000313" key="2">
    <source>
        <dbReference type="Proteomes" id="UP000747110"/>
    </source>
</evidence>
<keyword evidence="2" id="KW-1185">Reference proteome</keyword>
<accession>A0A8J4CLH6</accession>
<dbReference type="Proteomes" id="UP000747110">
    <property type="component" value="Unassembled WGS sequence"/>
</dbReference>
<gene>
    <name evidence="1" type="ORF">Vretifemale_9942</name>
</gene>
<proteinExistence type="predicted"/>
<name>A0A8J4CLH6_9CHLO</name>
<dbReference type="AlphaFoldDB" id="A0A8J4CLH6"/>